<gene>
    <name evidence="3" type="ORF">GCM10010909_33960</name>
</gene>
<dbReference type="RefSeq" id="WP_284259565.1">
    <property type="nucleotide sequence ID" value="NZ_BSOS01000094.1"/>
</dbReference>
<dbReference type="Pfam" id="PF13531">
    <property type="entry name" value="SBP_bac_11"/>
    <property type="match status" value="1"/>
</dbReference>
<evidence type="ECO:0000256" key="1">
    <source>
        <dbReference type="ARBA" id="ARBA00009438"/>
    </source>
</evidence>
<dbReference type="InterPro" id="IPR006311">
    <property type="entry name" value="TAT_signal"/>
</dbReference>
<evidence type="ECO:0000256" key="2">
    <source>
        <dbReference type="SAM" id="SignalP"/>
    </source>
</evidence>
<proteinExistence type="inferred from homology"/>
<evidence type="ECO:0008006" key="5">
    <source>
        <dbReference type="Google" id="ProtNLM"/>
    </source>
</evidence>
<organism evidence="3 4">
    <name type="scientific">Acidocella aquatica</name>
    <dbReference type="NCBI Taxonomy" id="1922313"/>
    <lineage>
        <taxon>Bacteria</taxon>
        <taxon>Pseudomonadati</taxon>
        <taxon>Pseudomonadota</taxon>
        <taxon>Alphaproteobacteria</taxon>
        <taxon>Acetobacterales</taxon>
        <taxon>Acidocellaceae</taxon>
        <taxon>Acidocella</taxon>
    </lineage>
</organism>
<sequence length="298" mass="30755">MPTTRRLLLAAAASMLGLAAAPAWAAEKVVVAFAGSMGVVMDRGLGPVFSARTGTRFEGIGQGAMALAHLLAGRALNADVFVSISAGPVKVVEAAGLAEGAVPFASTEMVLAYAPESAYAARFARAGADWRKILAAPGLRFGRTDPASDPQGQYVLYALQLAEAYYKLPGFAARVAGAVENPAQIFAEPSLLARLQDGQIDATLTYKSAAVSQRLPFIELPPEVNLSDPALATTWYGRAGLSLDGKTLHPGPLVFYAAVLKNAPNPRAAAAFAAFLSSPAGQAILARDGYGPGKGESI</sequence>
<evidence type="ECO:0000313" key="4">
    <source>
        <dbReference type="Proteomes" id="UP001156641"/>
    </source>
</evidence>
<keyword evidence="2" id="KW-0732">Signal</keyword>
<accession>A0ABQ6AF13</accession>
<dbReference type="Proteomes" id="UP001156641">
    <property type="component" value="Unassembled WGS sequence"/>
</dbReference>
<keyword evidence="4" id="KW-1185">Reference proteome</keyword>
<dbReference type="EMBL" id="BSOS01000094">
    <property type="protein sequence ID" value="GLR68714.1"/>
    <property type="molecule type" value="Genomic_DNA"/>
</dbReference>
<protein>
    <recommendedName>
        <fullName evidence="5">ABC transporter substrate-binding protein</fullName>
    </recommendedName>
</protein>
<comment type="similarity">
    <text evidence="1">Belongs to the bacterial solute-binding protein 1 family. WtpA subfamily.</text>
</comment>
<name>A0ABQ6AF13_9PROT</name>
<feature type="signal peptide" evidence="2">
    <location>
        <begin position="1"/>
        <end position="25"/>
    </location>
</feature>
<dbReference type="PANTHER" id="PTHR30632:SF16">
    <property type="entry name" value="MOLYBDATE_TUNGSTATE-BINDING PROTEIN WTPA"/>
    <property type="match status" value="1"/>
</dbReference>
<feature type="chain" id="PRO_5047125750" description="ABC transporter substrate-binding protein" evidence="2">
    <location>
        <begin position="26"/>
        <end position="298"/>
    </location>
</feature>
<dbReference type="SUPFAM" id="SSF53850">
    <property type="entry name" value="Periplasmic binding protein-like II"/>
    <property type="match status" value="1"/>
</dbReference>
<evidence type="ECO:0000313" key="3">
    <source>
        <dbReference type="EMBL" id="GLR68714.1"/>
    </source>
</evidence>
<dbReference type="InterPro" id="IPR050682">
    <property type="entry name" value="ModA/WtpA"/>
</dbReference>
<dbReference type="CDD" id="cd13540">
    <property type="entry name" value="PBP2_ModA_WtpA"/>
    <property type="match status" value="1"/>
</dbReference>
<dbReference type="PANTHER" id="PTHR30632">
    <property type="entry name" value="MOLYBDATE-BINDING PERIPLASMIC PROTEIN"/>
    <property type="match status" value="1"/>
</dbReference>
<comment type="caution">
    <text evidence="3">The sequence shown here is derived from an EMBL/GenBank/DDBJ whole genome shotgun (WGS) entry which is preliminary data.</text>
</comment>
<dbReference type="PROSITE" id="PS51318">
    <property type="entry name" value="TAT"/>
    <property type="match status" value="1"/>
</dbReference>
<dbReference type="Gene3D" id="3.40.190.10">
    <property type="entry name" value="Periplasmic binding protein-like II"/>
    <property type="match status" value="2"/>
</dbReference>
<reference evidence="4" key="1">
    <citation type="journal article" date="2019" name="Int. J. Syst. Evol. Microbiol.">
        <title>The Global Catalogue of Microorganisms (GCM) 10K type strain sequencing project: providing services to taxonomists for standard genome sequencing and annotation.</title>
        <authorList>
            <consortium name="The Broad Institute Genomics Platform"/>
            <consortium name="The Broad Institute Genome Sequencing Center for Infectious Disease"/>
            <person name="Wu L."/>
            <person name="Ma J."/>
        </authorList>
    </citation>
    <scope>NUCLEOTIDE SEQUENCE [LARGE SCALE GENOMIC DNA]</scope>
    <source>
        <strain evidence="4">NBRC 112502</strain>
    </source>
</reference>